<protein>
    <recommendedName>
        <fullName evidence="7">Ubiquitin-like protease family profile domain-containing protein</fullName>
    </recommendedName>
</protein>
<keyword evidence="5" id="KW-0175">Coiled coil</keyword>
<dbReference type="PANTHER" id="PTHR12606">
    <property type="entry name" value="SENTRIN/SUMO-SPECIFIC PROTEASE"/>
    <property type="match status" value="1"/>
</dbReference>
<dbReference type="InterPro" id="IPR038765">
    <property type="entry name" value="Papain-like_cys_pep_sf"/>
</dbReference>
<feature type="coiled-coil region" evidence="5">
    <location>
        <begin position="716"/>
        <end position="748"/>
    </location>
</feature>
<evidence type="ECO:0000256" key="6">
    <source>
        <dbReference type="SAM" id="MobiDB-lite"/>
    </source>
</evidence>
<evidence type="ECO:0000256" key="2">
    <source>
        <dbReference type="ARBA" id="ARBA00022670"/>
    </source>
</evidence>
<feature type="domain" description="Ubiquitin-like protease family profile" evidence="7">
    <location>
        <begin position="793"/>
        <end position="965"/>
    </location>
</feature>
<dbReference type="GO" id="GO:0005634">
    <property type="term" value="C:nucleus"/>
    <property type="evidence" value="ECO:0007669"/>
    <property type="project" value="TreeGrafter"/>
</dbReference>
<evidence type="ECO:0000256" key="5">
    <source>
        <dbReference type="SAM" id="Coils"/>
    </source>
</evidence>
<dbReference type="GO" id="GO:0016929">
    <property type="term" value="F:deSUMOylase activity"/>
    <property type="evidence" value="ECO:0007669"/>
    <property type="project" value="TreeGrafter"/>
</dbReference>
<feature type="region of interest" description="Disordered" evidence="6">
    <location>
        <begin position="99"/>
        <end position="125"/>
    </location>
</feature>
<organism evidence="8 9">
    <name type="scientific">Fusarium torreyae</name>
    <dbReference type="NCBI Taxonomy" id="1237075"/>
    <lineage>
        <taxon>Eukaryota</taxon>
        <taxon>Fungi</taxon>
        <taxon>Dikarya</taxon>
        <taxon>Ascomycota</taxon>
        <taxon>Pezizomycotina</taxon>
        <taxon>Sordariomycetes</taxon>
        <taxon>Hypocreomycetidae</taxon>
        <taxon>Hypocreales</taxon>
        <taxon>Nectriaceae</taxon>
        <taxon>Fusarium</taxon>
    </lineage>
</organism>
<keyword evidence="2" id="KW-0645">Protease</keyword>
<evidence type="ECO:0000256" key="4">
    <source>
        <dbReference type="ARBA" id="ARBA00022807"/>
    </source>
</evidence>
<proteinExistence type="inferred from homology"/>
<dbReference type="SUPFAM" id="SSF54001">
    <property type="entry name" value="Cysteine proteinases"/>
    <property type="match status" value="1"/>
</dbReference>
<keyword evidence="9" id="KW-1185">Reference proteome</keyword>
<dbReference type="Proteomes" id="UP001152049">
    <property type="component" value="Unassembled WGS sequence"/>
</dbReference>
<reference evidence="8" key="1">
    <citation type="submission" date="2022-09" db="EMBL/GenBank/DDBJ databases">
        <title>Fusarium specimens isolated from Avocado Roots.</title>
        <authorList>
            <person name="Stajich J."/>
            <person name="Roper C."/>
            <person name="Heimlech-Rivalta G."/>
        </authorList>
    </citation>
    <scope>NUCLEOTIDE SEQUENCE</scope>
    <source>
        <strain evidence="8">CF00136</strain>
    </source>
</reference>
<gene>
    <name evidence="8" type="ORF">NW762_003514</name>
</gene>
<dbReference type="InterPro" id="IPR003653">
    <property type="entry name" value="Peptidase_C48_C"/>
</dbReference>
<evidence type="ECO:0000313" key="9">
    <source>
        <dbReference type="Proteomes" id="UP001152049"/>
    </source>
</evidence>
<name>A0A9W8SB39_9HYPO</name>
<dbReference type="AlphaFoldDB" id="A0A9W8SB39"/>
<keyword evidence="3" id="KW-0378">Hydrolase</keyword>
<dbReference type="PANTHER" id="PTHR12606:SF141">
    <property type="entry name" value="GH15225P-RELATED"/>
    <property type="match status" value="1"/>
</dbReference>
<evidence type="ECO:0000256" key="3">
    <source>
        <dbReference type="ARBA" id="ARBA00022801"/>
    </source>
</evidence>
<sequence length="1005" mass="114546">MSSSFYTRLSVHQSANENGRPVPYWLLEASQRRRRLEIAPKKKVHRTLQKPAPPPVEFTTPPRRIKRPNSRFLIDSPLPRSEILADPVLRARFVTTDSPIPQGLLSPQRPRTKTVNPDAAETPTISDPTLVVVNGIQTRKRRAQDTEIELVAAENGITNTTDPIVTIREGETETVPIEEPGQQAHNTNRMLGITSSARSITRMITSIYSAFTGIGETISKLIHPQPYRTAEIRSYLSENQVSNKRVKISTNPDGTVSENVDIPGHSGLRWVDRDGITLLMEEYKLFSKALAKVWDCILRGTREEANKDLSPLNATIVDNAEDRAIMYNNEGHDFVELFGLQTKRIFNFLDKIYEIGVIVRIRDNNEFVPSTLDYQLSESFVDQLRSIRNFLSGPALPVVCKDILRKHGESDWEISQAFLDRVVLDLKAIMRNLPAPSYVNSQEYRDRLQDMFPKPRRTDLDMHLLLPGSFPEFDEPKEPIEQPIEEPVTQPLKELIQPEPVPASPRPVIPRPRYTRTDFMRVDLTQQSINRITSEDYRQTFYEESDEHRAIKGKYISEFEPKAPLSSNEAGSIRSILRNRRKHPSRVTPKRLGITRRPKAVRFTEDTVSPKPRTHLGLDVPKRINYDEKTGEPLAPTEDFQEQRPSWARRWLNLPPTQVEEPPRQSIFADNNFRRRLEEKDGLDPTARIEELFALPSLKLLELSDDSRAGIEFQKEQAAQKAAEEARLAAEAAQREAEEKARQELEARLARSGGLRMPSQTLVTPVSREWHTKAMDTLRAAGTTSLARSAEGVDLRKHDFAKVVSASEWLNDEIVNASLLWLDRAINSAAGIKDVKRNTRKCLTMSSFFFKRLQDQGVTATQRTLRRYGVEKRNFLDIDTILLPICERSHWTLLVIRPTKRTIAHMDSINARGNSSYTNRAMAWVKDILEEKFIKDEWKVILHEAPLQNNGHDCGVHTITNAMCVSLGLSPIDSYTARDMPAQRIRIACMLLNGGFNGDFDLRVY</sequence>
<dbReference type="Gene3D" id="3.40.395.10">
    <property type="entry name" value="Adenoviral Proteinase, Chain A"/>
    <property type="match status" value="1"/>
</dbReference>
<dbReference type="GO" id="GO:0016926">
    <property type="term" value="P:protein desumoylation"/>
    <property type="evidence" value="ECO:0007669"/>
    <property type="project" value="TreeGrafter"/>
</dbReference>
<dbReference type="GO" id="GO:0006508">
    <property type="term" value="P:proteolysis"/>
    <property type="evidence" value="ECO:0007669"/>
    <property type="project" value="UniProtKB-KW"/>
</dbReference>
<dbReference type="EMBL" id="JAOQAZ010000004">
    <property type="protein sequence ID" value="KAJ4267407.1"/>
    <property type="molecule type" value="Genomic_DNA"/>
</dbReference>
<dbReference type="PROSITE" id="PS50600">
    <property type="entry name" value="ULP_PROTEASE"/>
    <property type="match status" value="1"/>
</dbReference>
<feature type="region of interest" description="Disordered" evidence="6">
    <location>
        <begin position="43"/>
        <end position="69"/>
    </location>
</feature>
<evidence type="ECO:0000256" key="1">
    <source>
        <dbReference type="ARBA" id="ARBA00005234"/>
    </source>
</evidence>
<evidence type="ECO:0000313" key="8">
    <source>
        <dbReference type="EMBL" id="KAJ4267407.1"/>
    </source>
</evidence>
<comment type="similarity">
    <text evidence="1">Belongs to the peptidase C48 family.</text>
</comment>
<evidence type="ECO:0000259" key="7">
    <source>
        <dbReference type="PROSITE" id="PS50600"/>
    </source>
</evidence>
<dbReference type="OrthoDB" id="1939479at2759"/>
<keyword evidence="4" id="KW-0788">Thiol protease</keyword>
<dbReference type="Pfam" id="PF02902">
    <property type="entry name" value="Peptidase_C48"/>
    <property type="match status" value="1"/>
</dbReference>
<accession>A0A9W8SB39</accession>
<comment type="caution">
    <text evidence="8">The sequence shown here is derived from an EMBL/GenBank/DDBJ whole genome shotgun (WGS) entry which is preliminary data.</text>
</comment>